<dbReference type="AlphaFoldDB" id="A0A3D8TPF5"/>
<evidence type="ECO:0000256" key="1">
    <source>
        <dbReference type="ARBA" id="ARBA00023015"/>
    </source>
</evidence>
<proteinExistence type="predicted"/>
<reference evidence="6" key="1">
    <citation type="submission" date="2015-04" db="EMBL/GenBank/DDBJ databases">
        <authorList>
            <person name="Schardt J."/>
            <person name="Mueller-Herbst S."/>
            <person name="Scherer S."/>
            <person name="Huptas C."/>
        </authorList>
    </citation>
    <scope>NUCLEOTIDE SEQUENCE [LARGE SCALE GENOMIC DNA]</scope>
    <source>
        <strain evidence="6">Kiel-L1</strain>
    </source>
</reference>
<dbReference type="RefSeq" id="WP_115753011.1">
    <property type="nucleotide sequence ID" value="NZ_LARY01000002.1"/>
</dbReference>
<sequence>MENKRRETMETMCYRELKERIQNGFYQPGERLIETKISKEMNISRTPVRKAISMLAVDGFVKNTEYRGAIVADSQLTKDNYIEMLDVLGLFLKHAIRRIEVKKLPINYKRFEEKRLELNWALESKKERAYFYYGKAVLLEFVFYLKNDCYLEIVEDFSAKIEQFGTAEVFSIIEQSGKDFVKSVEQILFSIKKENYFTAFEAVDQITERQILSAYR</sequence>
<evidence type="ECO:0000256" key="2">
    <source>
        <dbReference type="ARBA" id="ARBA00023125"/>
    </source>
</evidence>
<evidence type="ECO:0000313" key="5">
    <source>
        <dbReference type="EMBL" id="RDX00768.1"/>
    </source>
</evidence>
<dbReference type="PROSITE" id="PS50949">
    <property type="entry name" value="HTH_GNTR"/>
    <property type="match status" value="1"/>
</dbReference>
<dbReference type="Gene3D" id="1.10.10.10">
    <property type="entry name" value="Winged helix-like DNA-binding domain superfamily/Winged helix DNA-binding domain"/>
    <property type="match status" value="1"/>
</dbReference>
<dbReference type="CDD" id="cd07377">
    <property type="entry name" value="WHTH_GntR"/>
    <property type="match status" value="1"/>
</dbReference>
<dbReference type="SMART" id="SM00345">
    <property type="entry name" value="HTH_GNTR"/>
    <property type="match status" value="1"/>
</dbReference>
<dbReference type="InterPro" id="IPR036388">
    <property type="entry name" value="WH-like_DNA-bd_sf"/>
</dbReference>
<dbReference type="InterPro" id="IPR036390">
    <property type="entry name" value="WH_DNA-bd_sf"/>
</dbReference>
<evidence type="ECO:0000313" key="6">
    <source>
        <dbReference type="Proteomes" id="UP000257055"/>
    </source>
</evidence>
<dbReference type="GO" id="GO:0003700">
    <property type="term" value="F:DNA-binding transcription factor activity"/>
    <property type="evidence" value="ECO:0007669"/>
    <property type="project" value="InterPro"/>
</dbReference>
<accession>A0A3D8TPF5</accession>
<dbReference type="PANTHER" id="PTHR43537:SF5">
    <property type="entry name" value="UXU OPERON TRANSCRIPTIONAL REGULATOR"/>
    <property type="match status" value="1"/>
</dbReference>
<evidence type="ECO:0000259" key="4">
    <source>
        <dbReference type="PROSITE" id="PS50949"/>
    </source>
</evidence>
<protein>
    <recommendedName>
        <fullName evidence="4">HTH gntR-type domain-containing protein</fullName>
    </recommendedName>
</protein>
<keyword evidence="3" id="KW-0804">Transcription</keyword>
<keyword evidence="2" id="KW-0238">DNA-binding</keyword>
<name>A0A3D8TPF5_9LIST</name>
<keyword evidence="6" id="KW-1185">Reference proteome</keyword>
<dbReference type="Pfam" id="PF00392">
    <property type="entry name" value="GntR"/>
    <property type="match status" value="1"/>
</dbReference>
<dbReference type="GO" id="GO:0003677">
    <property type="term" value="F:DNA binding"/>
    <property type="evidence" value="ECO:0007669"/>
    <property type="project" value="UniProtKB-KW"/>
</dbReference>
<dbReference type="Proteomes" id="UP000257055">
    <property type="component" value="Unassembled WGS sequence"/>
</dbReference>
<gene>
    <name evidence="5" type="ORF">UR08_07240</name>
</gene>
<dbReference type="PANTHER" id="PTHR43537">
    <property type="entry name" value="TRANSCRIPTIONAL REGULATOR, GNTR FAMILY"/>
    <property type="match status" value="1"/>
</dbReference>
<evidence type="ECO:0000256" key="3">
    <source>
        <dbReference type="ARBA" id="ARBA00023163"/>
    </source>
</evidence>
<feature type="domain" description="HTH gntR-type" evidence="4">
    <location>
        <begin position="7"/>
        <end position="74"/>
    </location>
</feature>
<dbReference type="SUPFAM" id="SSF46785">
    <property type="entry name" value="Winged helix' DNA-binding domain"/>
    <property type="match status" value="1"/>
</dbReference>
<dbReference type="EMBL" id="LARY01000002">
    <property type="protein sequence ID" value="RDX00768.1"/>
    <property type="molecule type" value="Genomic_DNA"/>
</dbReference>
<organism evidence="5 6">
    <name type="scientific">Listeria kieliensis</name>
    <dbReference type="NCBI Taxonomy" id="1621700"/>
    <lineage>
        <taxon>Bacteria</taxon>
        <taxon>Bacillati</taxon>
        <taxon>Bacillota</taxon>
        <taxon>Bacilli</taxon>
        <taxon>Bacillales</taxon>
        <taxon>Listeriaceae</taxon>
        <taxon>Listeria</taxon>
    </lineage>
</organism>
<keyword evidence="1" id="KW-0805">Transcription regulation</keyword>
<dbReference type="InterPro" id="IPR000524">
    <property type="entry name" value="Tscrpt_reg_HTH_GntR"/>
</dbReference>
<comment type="caution">
    <text evidence="5">The sequence shown here is derived from an EMBL/GenBank/DDBJ whole genome shotgun (WGS) entry which is preliminary data.</text>
</comment>